<comment type="caution">
    <text evidence="2">The sequence shown here is derived from an EMBL/GenBank/DDBJ whole genome shotgun (WGS) entry which is preliminary data.</text>
</comment>
<feature type="region of interest" description="Disordered" evidence="1">
    <location>
        <begin position="1"/>
        <end position="94"/>
    </location>
</feature>
<dbReference type="EMBL" id="JACIEN010000001">
    <property type="protein sequence ID" value="MBB4016504.1"/>
    <property type="molecule type" value="Genomic_DNA"/>
</dbReference>
<feature type="compositionally biased region" description="Basic and acidic residues" evidence="1">
    <location>
        <begin position="41"/>
        <end position="76"/>
    </location>
</feature>
<evidence type="ECO:0000256" key="1">
    <source>
        <dbReference type="SAM" id="MobiDB-lite"/>
    </source>
</evidence>
<evidence type="ECO:0000313" key="3">
    <source>
        <dbReference type="Proteomes" id="UP000577362"/>
    </source>
</evidence>
<name>A0A840BUD1_9HYPH</name>
<proteinExistence type="predicted"/>
<organism evidence="2 3">
    <name type="scientific">Chelatococcus caeni</name>
    <dbReference type="NCBI Taxonomy" id="1348468"/>
    <lineage>
        <taxon>Bacteria</taxon>
        <taxon>Pseudomonadati</taxon>
        <taxon>Pseudomonadota</taxon>
        <taxon>Alphaproteobacteria</taxon>
        <taxon>Hyphomicrobiales</taxon>
        <taxon>Chelatococcaceae</taxon>
        <taxon>Chelatococcus</taxon>
    </lineage>
</organism>
<keyword evidence="3" id="KW-1185">Reference proteome</keyword>
<gene>
    <name evidence="2" type="ORF">GGR16_001510</name>
</gene>
<dbReference type="Proteomes" id="UP000577362">
    <property type="component" value="Unassembled WGS sequence"/>
</dbReference>
<reference evidence="2 3" key="1">
    <citation type="submission" date="2020-08" db="EMBL/GenBank/DDBJ databases">
        <title>Genomic Encyclopedia of Type Strains, Phase IV (KMG-IV): sequencing the most valuable type-strain genomes for metagenomic binning, comparative biology and taxonomic classification.</title>
        <authorList>
            <person name="Goeker M."/>
        </authorList>
    </citation>
    <scope>NUCLEOTIDE SEQUENCE [LARGE SCALE GENOMIC DNA]</scope>
    <source>
        <strain evidence="2 3">DSM 103737</strain>
    </source>
</reference>
<accession>A0A840BUD1</accession>
<dbReference type="RefSeq" id="WP_019401914.1">
    <property type="nucleotide sequence ID" value="NZ_JACIEN010000001.1"/>
</dbReference>
<sequence>MTKRQGKPASRAAPQPLDETELASDRMGNNRLQGDDQGNVHNERRAVADVRQDTDGVIESFEKLDKDKRARTDLGKGARSGDSGSGSGGRRDKS</sequence>
<protein>
    <submittedName>
        <fullName evidence="2">Uncharacterized protein</fullName>
    </submittedName>
</protein>
<dbReference type="AlphaFoldDB" id="A0A840BUD1"/>
<evidence type="ECO:0000313" key="2">
    <source>
        <dbReference type="EMBL" id="MBB4016504.1"/>
    </source>
</evidence>